<evidence type="ECO:0000313" key="1">
    <source>
        <dbReference type="EMBL" id="SVD92421.1"/>
    </source>
</evidence>
<evidence type="ECO:0008006" key="2">
    <source>
        <dbReference type="Google" id="ProtNLM"/>
    </source>
</evidence>
<sequence>MRSGWKTTLTIALLGLTAPALLAQSMPTPTLIVNTRCSVAHGYSMDDVLEVARSMSFDGSDAPRWIGYRVPVAGNGEMEPNQVVRAVRWENLAHWERYVRDRNSNASVLLDQMLDCDEGNRSFMRDWAIDDQGNPYEGGMIDSTLSTYRVCELKPGNTVEDLFNTLANINAEARAEGDRNHRGFSQRWLGPRADAEMNS</sequence>
<gene>
    <name evidence="1" type="ORF">METZ01_LOCUS445275</name>
</gene>
<proteinExistence type="predicted"/>
<reference evidence="1" key="1">
    <citation type="submission" date="2018-05" db="EMBL/GenBank/DDBJ databases">
        <authorList>
            <person name="Lanie J.A."/>
            <person name="Ng W.-L."/>
            <person name="Kazmierczak K.M."/>
            <person name="Andrzejewski T.M."/>
            <person name="Davidsen T.M."/>
            <person name="Wayne K.J."/>
            <person name="Tettelin H."/>
            <person name="Glass J.I."/>
            <person name="Rusch D."/>
            <person name="Podicherti R."/>
            <person name="Tsui H.-C.T."/>
            <person name="Winkler M.E."/>
        </authorList>
    </citation>
    <scope>NUCLEOTIDE SEQUENCE</scope>
</reference>
<name>A0A382ZAA1_9ZZZZ</name>
<protein>
    <recommendedName>
        <fullName evidence="2">ABM domain-containing protein</fullName>
    </recommendedName>
</protein>
<organism evidence="1">
    <name type="scientific">marine metagenome</name>
    <dbReference type="NCBI Taxonomy" id="408172"/>
    <lineage>
        <taxon>unclassified sequences</taxon>
        <taxon>metagenomes</taxon>
        <taxon>ecological metagenomes</taxon>
    </lineage>
</organism>
<accession>A0A382ZAA1</accession>
<dbReference type="EMBL" id="UINC01182291">
    <property type="protein sequence ID" value="SVD92421.1"/>
    <property type="molecule type" value="Genomic_DNA"/>
</dbReference>
<feature type="non-terminal residue" evidence="1">
    <location>
        <position position="199"/>
    </location>
</feature>
<dbReference type="AlphaFoldDB" id="A0A382ZAA1"/>